<dbReference type="Proteomes" id="UP000001916">
    <property type="component" value="Plasmid pMESIL01"/>
</dbReference>
<dbReference type="Gene3D" id="3.40.50.200">
    <property type="entry name" value="Peptidase S8/S53 domain"/>
    <property type="match status" value="1"/>
</dbReference>
<dbReference type="InterPro" id="IPR000209">
    <property type="entry name" value="Peptidase_S8/S53_dom"/>
</dbReference>
<dbReference type="HOGENOM" id="CLU_011263_15_6_0"/>
<organism evidence="9 10">
    <name type="scientific">Allomeiothermus silvanus (strain ATCC 700542 / DSM 9946 / NBRC 106475 / NCIMB 13440 / VI-R2)</name>
    <name type="common">Thermus silvanus</name>
    <dbReference type="NCBI Taxonomy" id="526227"/>
    <lineage>
        <taxon>Bacteria</taxon>
        <taxon>Thermotogati</taxon>
        <taxon>Deinococcota</taxon>
        <taxon>Deinococci</taxon>
        <taxon>Thermales</taxon>
        <taxon>Thermaceae</taxon>
        <taxon>Allomeiothermus</taxon>
    </lineage>
</organism>
<accession>D7BIZ2</accession>
<dbReference type="eggNOG" id="COG1404">
    <property type="taxonomic scope" value="Bacteria"/>
</dbReference>
<dbReference type="MEROPS" id="S08.069"/>
<keyword evidence="7" id="KW-0732">Signal</keyword>
<evidence type="ECO:0000256" key="5">
    <source>
        <dbReference type="PROSITE-ProRule" id="PRU01240"/>
    </source>
</evidence>
<reference evidence="9 10" key="1">
    <citation type="journal article" date="2010" name="Stand. Genomic Sci.">
        <title>Complete genome sequence of Meiothermus silvanus type strain (VI-R2).</title>
        <authorList>
            <person name="Sikorski J."/>
            <person name="Tindall B.J."/>
            <person name="Lowry S."/>
            <person name="Lucas S."/>
            <person name="Nolan M."/>
            <person name="Copeland A."/>
            <person name="Glavina Del Rio T."/>
            <person name="Tice H."/>
            <person name="Cheng J.F."/>
            <person name="Han C."/>
            <person name="Pitluck S."/>
            <person name="Liolios K."/>
            <person name="Ivanova N."/>
            <person name="Mavromatis K."/>
            <person name="Mikhailova N."/>
            <person name="Pati A."/>
            <person name="Goodwin L."/>
            <person name="Chen A."/>
            <person name="Palaniappan K."/>
            <person name="Land M."/>
            <person name="Hauser L."/>
            <person name="Chang Y.J."/>
            <person name="Jeffries C.D."/>
            <person name="Rohde M."/>
            <person name="Goker M."/>
            <person name="Woyke T."/>
            <person name="Bristow J."/>
            <person name="Eisen J.A."/>
            <person name="Markowitz V."/>
            <person name="Hugenholtz P."/>
            <person name="Kyrpides N.C."/>
            <person name="Klenk H.P."/>
            <person name="Lapidus A."/>
        </authorList>
    </citation>
    <scope>NUCLEOTIDE SEQUENCE [LARGE SCALE GENOMIC DNA]</scope>
    <source>
        <strain evidence="10">ATCC 700542 / DSM 9946 / VI-R2</strain>
        <plasmid evidence="10">Plasmid pMESIL01</plasmid>
    </source>
</reference>
<evidence type="ECO:0000256" key="3">
    <source>
        <dbReference type="ARBA" id="ARBA00022801"/>
    </source>
</evidence>
<dbReference type="PROSITE" id="PS51892">
    <property type="entry name" value="SUBTILASE"/>
    <property type="match status" value="1"/>
</dbReference>
<dbReference type="GO" id="GO:0004252">
    <property type="term" value="F:serine-type endopeptidase activity"/>
    <property type="evidence" value="ECO:0007669"/>
    <property type="project" value="UniProtKB-UniRule"/>
</dbReference>
<gene>
    <name evidence="9" type="ORF">Mesil_3334</name>
</gene>
<dbReference type="PRINTS" id="PR00723">
    <property type="entry name" value="SUBTILISIN"/>
</dbReference>
<keyword evidence="2 5" id="KW-0645">Protease</keyword>
<dbReference type="InterPro" id="IPR023828">
    <property type="entry name" value="Peptidase_S8_Ser-AS"/>
</dbReference>
<dbReference type="KEGG" id="msv:Mesil_3334"/>
<dbReference type="InterPro" id="IPR015500">
    <property type="entry name" value="Peptidase_S8_subtilisin-rel"/>
</dbReference>
<feature type="domain" description="Peptidase S8/S53" evidence="8">
    <location>
        <begin position="166"/>
        <end position="446"/>
    </location>
</feature>
<dbReference type="AlphaFoldDB" id="D7BIZ2"/>
<dbReference type="Pfam" id="PF00082">
    <property type="entry name" value="Peptidase_S8"/>
    <property type="match status" value="1"/>
</dbReference>
<evidence type="ECO:0000256" key="1">
    <source>
        <dbReference type="ARBA" id="ARBA00011073"/>
    </source>
</evidence>
<dbReference type="PANTHER" id="PTHR43806">
    <property type="entry name" value="PEPTIDASE S8"/>
    <property type="match status" value="1"/>
</dbReference>
<keyword evidence="9" id="KW-0614">Plasmid</keyword>
<geneLocation type="plasmid" evidence="9 10">
    <name>pMESIL01</name>
</geneLocation>
<feature type="active site" description="Charge relay system" evidence="5">
    <location>
        <position position="220"/>
    </location>
</feature>
<evidence type="ECO:0000256" key="7">
    <source>
        <dbReference type="SAM" id="SignalP"/>
    </source>
</evidence>
<feature type="active site" description="Charge relay system" evidence="5">
    <location>
        <position position="396"/>
    </location>
</feature>
<evidence type="ECO:0000313" key="10">
    <source>
        <dbReference type="Proteomes" id="UP000001916"/>
    </source>
</evidence>
<feature type="signal peptide" evidence="7">
    <location>
        <begin position="1"/>
        <end position="23"/>
    </location>
</feature>
<keyword evidence="4 5" id="KW-0720">Serine protease</keyword>
<feature type="active site" description="Charge relay system" evidence="5">
    <location>
        <position position="172"/>
    </location>
</feature>
<comment type="similarity">
    <text evidence="1 5">Belongs to the peptidase S8 family.</text>
</comment>
<keyword evidence="10" id="KW-1185">Reference proteome</keyword>
<name>D7BIZ2_ALLS1</name>
<dbReference type="PROSITE" id="PS51257">
    <property type="entry name" value="PROKAR_LIPOPROTEIN"/>
    <property type="match status" value="1"/>
</dbReference>
<evidence type="ECO:0000259" key="8">
    <source>
        <dbReference type="Pfam" id="PF00082"/>
    </source>
</evidence>
<dbReference type="PROSITE" id="PS00138">
    <property type="entry name" value="SUBTILASE_SER"/>
    <property type="match status" value="1"/>
</dbReference>
<protein>
    <recommendedName>
        <fullName evidence="8">Peptidase S8/S53 domain-containing protein</fullName>
    </recommendedName>
</protein>
<feature type="region of interest" description="Disordered" evidence="6">
    <location>
        <begin position="185"/>
        <end position="218"/>
    </location>
</feature>
<evidence type="ECO:0000256" key="6">
    <source>
        <dbReference type="SAM" id="MobiDB-lite"/>
    </source>
</evidence>
<dbReference type="InterPro" id="IPR050131">
    <property type="entry name" value="Peptidase_S8_subtilisin-like"/>
</dbReference>
<feature type="chain" id="PRO_5003093036" description="Peptidase S8/S53 domain-containing protein" evidence="7">
    <location>
        <begin position="24"/>
        <end position="464"/>
    </location>
</feature>
<dbReference type="InterPro" id="IPR036852">
    <property type="entry name" value="Peptidase_S8/S53_dom_sf"/>
</dbReference>
<dbReference type="SUPFAM" id="SSF52743">
    <property type="entry name" value="Subtilisin-like"/>
    <property type="match status" value="1"/>
</dbReference>
<dbReference type="EMBL" id="CP002043">
    <property type="protein sequence ID" value="ADH65148.1"/>
    <property type="molecule type" value="Genomic_DNA"/>
</dbReference>
<keyword evidence="3 5" id="KW-0378">Hydrolase</keyword>
<evidence type="ECO:0000313" key="9">
    <source>
        <dbReference type="EMBL" id="ADH65148.1"/>
    </source>
</evidence>
<dbReference type="PANTHER" id="PTHR43806:SF11">
    <property type="entry name" value="CEREVISIN-RELATED"/>
    <property type="match status" value="1"/>
</dbReference>
<dbReference type="GO" id="GO:0006508">
    <property type="term" value="P:proteolysis"/>
    <property type="evidence" value="ECO:0007669"/>
    <property type="project" value="UniProtKB-KW"/>
</dbReference>
<proteinExistence type="inferred from homology"/>
<sequence>MPLTRGGWALLLGLVFSACNSVAPVPAPSGFSPCLLSPSTQARSFAVPQGLGDFLAPHVPGELLALSAGIAPQTLTARVEGTQVQDRLAEGFLRLRVPVGQERAKAEALLAAGARWVQPNYLYFPLYQPNDPLYPASTDPYRLQPFYQKINLESAWDKVGPLRCTPVVAVLDTAFNPSHPDLQANLLPGKNLTPDGLGQSDLSPGPPPQGSSYMQGDADHGEGVAGLVAATADNGKGIPGVGLNYVKVLPVKVFYWVGSSYSVSSDVLANAIRYAADQNAAVINMSLGSPTPLDPAVQQALTYALSKGALPVAASGNDGTDGLDYPAAYSGVLAAGAARLEGGRADFSNYSSQTKDLVLVAAGNKSPQQLLYSLALGQNYPYYQSLGRYAAWAGTSFAAPQVSGVAALYVAKFTARYGQGPTPDQVRRCLTQTASNGGFYDPQTGYGLLQADRVLTDTAACFPN</sequence>
<dbReference type="RefSeq" id="WP_013159665.1">
    <property type="nucleotide sequence ID" value="NC_014213.1"/>
</dbReference>
<evidence type="ECO:0000256" key="4">
    <source>
        <dbReference type="ARBA" id="ARBA00022825"/>
    </source>
</evidence>
<evidence type="ECO:0000256" key="2">
    <source>
        <dbReference type="ARBA" id="ARBA00022670"/>
    </source>
</evidence>